<evidence type="ECO:0000256" key="4">
    <source>
        <dbReference type="ARBA" id="ARBA00022989"/>
    </source>
</evidence>
<keyword evidence="9" id="KW-1185">Reference proteome</keyword>
<organism evidence="8 9">
    <name type="scientific">Porphyridium purpureum</name>
    <name type="common">Red alga</name>
    <name type="synonym">Porphyridium cruentum</name>
    <dbReference type="NCBI Taxonomy" id="35688"/>
    <lineage>
        <taxon>Eukaryota</taxon>
        <taxon>Rhodophyta</taxon>
        <taxon>Bangiophyceae</taxon>
        <taxon>Porphyridiales</taxon>
        <taxon>Porphyridiaceae</taxon>
        <taxon>Porphyridium</taxon>
    </lineage>
</organism>
<dbReference type="GO" id="GO:0033013">
    <property type="term" value="P:tetrapyrrole metabolic process"/>
    <property type="evidence" value="ECO:0007669"/>
    <property type="project" value="UniProtKB-ARBA"/>
</dbReference>
<evidence type="ECO:0000256" key="2">
    <source>
        <dbReference type="ARBA" id="ARBA00007524"/>
    </source>
</evidence>
<feature type="transmembrane region" description="Helical" evidence="7">
    <location>
        <begin position="80"/>
        <end position="101"/>
    </location>
</feature>
<dbReference type="AlphaFoldDB" id="A0A5J4Z779"/>
<dbReference type="EMBL" id="VRMN01000001">
    <property type="protein sequence ID" value="KAA8499879.1"/>
    <property type="molecule type" value="Genomic_DNA"/>
</dbReference>
<evidence type="ECO:0000256" key="1">
    <source>
        <dbReference type="ARBA" id="ARBA00004141"/>
    </source>
</evidence>
<accession>A0A5J4Z779</accession>
<name>A0A5J4Z779_PORPP</name>
<comment type="subcellular location">
    <subcellularLocation>
        <location evidence="1">Membrane</location>
        <topology evidence="1">Multi-pass membrane protein</topology>
    </subcellularLocation>
</comment>
<feature type="transmembrane region" description="Helical" evidence="7">
    <location>
        <begin position="222"/>
        <end position="244"/>
    </location>
</feature>
<comment type="similarity">
    <text evidence="2">Belongs to the TspO/BZRP family.</text>
</comment>
<dbReference type="InterPro" id="IPR004307">
    <property type="entry name" value="TspO_MBR"/>
</dbReference>
<feature type="region of interest" description="Disordered" evidence="6">
    <location>
        <begin position="250"/>
        <end position="288"/>
    </location>
</feature>
<protein>
    <submittedName>
        <fullName evidence="8">Uncharacterized protein</fullName>
    </submittedName>
</protein>
<reference evidence="9" key="1">
    <citation type="journal article" date="2019" name="Nat. Commun.">
        <title>Expansion of phycobilisome linker gene families in mesophilic red algae.</title>
        <authorList>
            <person name="Lee J."/>
            <person name="Kim D."/>
            <person name="Bhattacharya D."/>
            <person name="Yoon H.S."/>
        </authorList>
    </citation>
    <scope>NUCLEOTIDE SEQUENCE [LARGE SCALE GENOMIC DNA]</scope>
    <source>
        <strain evidence="9">CCMP 1328</strain>
    </source>
</reference>
<evidence type="ECO:0000256" key="6">
    <source>
        <dbReference type="SAM" id="MobiDB-lite"/>
    </source>
</evidence>
<dbReference type="Proteomes" id="UP000324585">
    <property type="component" value="Unassembled WGS sequence"/>
</dbReference>
<evidence type="ECO:0000256" key="7">
    <source>
        <dbReference type="SAM" id="Phobius"/>
    </source>
</evidence>
<dbReference type="InterPro" id="IPR038330">
    <property type="entry name" value="TspO/MBR-related_sf"/>
</dbReference>
<feature type="transmembrane region" description="Helical" evidence="7">
    <location>
        <begin position="195"/>
        <end position="216"/>
    </location>
</feature>
<evidence type="ECO:0000313" key="9">
    <source>
        <dbReference type="Proteomes" id="UP000324585"/>
    </source>
</evidence>
<dbReference type="Pfam" id="PF03073">
    <property type="entry name" value="TspO_MBR"/>
    <property type="match status" value="1"/>
</dbReference>
<evidence type="ECO:0000313" key="8">
    <source>
        <dbReference type="EMBL" id="KAA8499879.1"/>
    </source>
</evidence>
<dbReference type="OrthoDB" id="8841220at2759"/>
<dbReference type="GO" id="GO:0016020">
    <property type="term" value="C:membrane"/>
    <property type="evidence" value="ECO:0007669"/>
    <property type="project" value="UniProtKB-SubCell"/>
</dbReference>
<keyword evidence="3 7" id="KW-0812">Transmembrane</keyword>
<comment type="caution">
    <text evidence="8">The sequence shown here is derived from an EMBL/GenBank/DDBJ whole genome shotgun (WGS) entry which is preliminary data.</text>
</comment>
<evidence type="ECO:0000256" key="5">
    <source>
        <dbReference type="ARBA" id="ARBA00023136"/>
    </source>
</evidence>
<sequence length="288" mass="32919">MRRLGLKVDVSARAMNWEYVLFHLVVQFLLLWAVFVGVFVLQTFVLDPVVALVYRTWPAVNWDAASIAPLLRTLQHTQLFSMWSFVLWMTVAFGSSFILHLPSMWMKRVQIYRPVRPLDPEWYSKLKKPIWHPPNFCFPLLWVPVRVLRSIGSSLLWEALRRNPLSPPLMLPIFAMVWSDIWNQVFFVQHDMVGGIGVMSSLTFAEICYAFLIAHYVPGASFYIYFGVFADMFATCINISITLWNRKEVKKPSSKNAKSVNGASATSNTSGTESDVDATRTTASIKVD</sequence>
<feature type="transmembrane region" description="Helical" evidence="7">
    <location>
        <begin position="20"/>
        <end position="45"/>
    </location>
</feature>
<dbReference type="Gene3D" id="1.20.1260.100">
    <property type="entry name" value="TspO/MBR protein"/>
    <property type="match status" value="1"/>
</dbReference>
<keyword evidence="5 7" id="KW-0472">Membrane</keyword>
<gene>
    <name evidence="8" type="ORF">FVE85_7464</name>
</gene>
<feature type="compositionally biased region" description="Polar residues" evidence="6">
    <location>
        <begin position="254"/>
        <end position="288"/>
    </location>
</feature>
<dbReference type="PANTHER" id="PTHR10057:SF0">
    <property type="entry name" value="TRANSLOCATOR PROTEIN"/>
    <property type="match status" value="1"/>
</dbReference>
<keyword evidence="4 7" id="KW-1133">Transmembrane helix</keyword>
<evidence type="ECO:0000256" key="3">
    <source>
        <dbReference type="ARBA" id="ARBA00022692"/>
    </source>
</evidence>
<dbReference type="PANTHER" id="PTHR10057">
    <property type="entry name" value="PERIPHERAL-TYPE BENZODIAZEPINE RECEPTOR"/>
    <property type="match status" value="1"/>
</dbReference>
<proteinExistence type="inferred from homology"/>